<name>A0A7C8YVQ0_OPUST</name>
<proteinExistence type="predicted"/>
<evidence type="ECO:0000256" key="1">
    <source>
        <dbReference type="SAM" id="Coils"/>
    </source>
</evidence>
<dbReference type="EMBL" id="GISG01059669">
    <property type="protein sequence ID" value="MBA4627010.1"/>
    <property type="molecule type" value="Transcribed_RNA"/>
</dbReference>
<reference evidence="2" key="1">
    <citation type="journal article" date="2013" name="J. Plant Res.">
        <title>Effect of fungi and light on seed germination of three Opuntia species from semiarid lands of central Mexico.</title>
        <authorList>
            <person name="Delgado-Sanchez P."/>
            <person name="Jimenez-Bremont J.F."/>
            <person name="Guerrero-Gonzalez Mde L."/>
            <person name="Flores J."/>
        </authorList>
    </citation>
    <scope>NUCLEOTIDE SEQUENCE</scope>
    <source>
        <tissue evidence="2">Cladode</tissue>
    </source>
</reference>
<reference evidence="2" key="2">
    <citation type="submission" date="2020-07" db="EMBL/GenBank/DDBJ databases">
        <authorList>
            <person name="Vera ALvarez R."/>
            <person name="Arias-Moreno D.M."/>
            <person name="Jimenez-Jacinto V."/>
            <person name="Jimenez-Bremont J.F."/>
            <person name="Swaminathan K."/>
            <person name="Moose S.P."/>
            <person name="Guerrero-Gonzalez M.L."/>
            <person name="Marino-Ramirez L."/>
            <person name="Landsman D."/>
            <person name="Rodriguez-Kessler M."/>
            <person name="Delgado-Sanchez P."/>
        </authorList>
    </citation>
    <scope>NUCLEOTIDE SEQUENCE</scope>
    <source>
        <tissue evidence="2">Cladode</tissue>
    </source>
</reference>
<sequence length="142" mass="16440">MARSELDSDDEQVDSLAQLKEKVCGLNKVKLEGFFFTLMDECDAINAENCMLKDVCSDLKRDVRKLEHANEILKSERLEVDEKTLVLHEDLDKLKETLSMREKVFNTDLSKLESESFQLKQRAVSLIYENSQLLEKIKKAKI</sequence>
<dbReference type="AlphaFoldDB" id="A0A7C8YVQ0"/>
<evidence type="ECO:0000313" key="2">
    <source>
        <dbReference type="EMBL" id="MBA4627010.1"/>
    </source>
</evidence>
<organism evidence="2">
    <name type="scientific">Opuntia streptacantha</name>
    <name type="common">Prickly pear cactus</name>
    <name type="synonym">Opuntia cardona</name>
    <dbReference type="NCBI Taxonomy" id="393608"/>
    <lineage>
        <taxon>Eukaryota</taxon>
        <taxon>Viridiplantae</taxon>
        <taxon>Streptophyta</taxon>
        <taxon>Embryophyta</taxon>
        <taxon>Tracheophyta</taxon>
        <taxon>Spermatophyta</taxon>
        <taxon>Magnoliopsida</taxon>
        <taxon>eudicotyledons</taxon>
        <taxon>Gunneridae</taxon>
        <taxon>Pentapetalae</taxon>
        <taxon>Caryophyllales</taxon>
        <taxon>Cactineae</taxon>
        <taxon>Cactaceae</taxon>
        <taxon>Opuntioideae</taxon>
        <taxon>Opuntia</taxon>
    </lineage>
</organism>
<keyword evidence="1" id="KW-0175">Coiled coil</keyword>
<accession>A0A7C8YVQ0</accession>
<feature type="coiled-coil region" evidence="1">
    <location>
        <begin position="56"/>
        <end position="83"/>
    </location>
</feature>
<protein>
    <submittedName>
        <fullName evidence="2">Uncharacterized protein</fullName>
    </submittedName>
</protein>